<evidence type="ECO:0000256" key="8">
    <source>
        <dbReference type="ARBA" id="ARBA00023136"/>
    </source>
</evidence>
<evidence type="ECO:0000313" key="13">
    <source>
        <dbReference type="EMBL" id="CAF3925668.1"/>
    </source>
</evidence>
<gene>
    <name evidence="13" type="ORF">JBS370_LOCUS22174</name>
    <name evidence="12" type="ORF">ZHD862_LOCUS16384</name>
</gene>
<evidence type="ECO:0000256" key="4">
    <source>
        <dbReference type="ARBA" id="ARBA00022771"/>
    </source>
</evidence>
<dbReference type="SMART" id="SM00184">
    <property type="entry name" value="RING"/>
    <property type="match status" value="1"/>
</dbReference>
<dbReference type="PROSITE" id="PS50089">
    <property type="entry name" value="ZF_RING_2"/>
    <property type="match status" value="1"/>
</dbReference>
<keyword evidence="3" id="KW-0479">Metal-binding</keyword>
<evidence type="ECO:0000313" key="12">
    <source>
        <dbReference type="EMBL" id="CAF1077077.1"/>
    </source>
</evidence>
<dbReference type="InterPro" id="IPR017907">
    <property type="entry name" value="Znf_RING_CS"/>
</dbReference>
<dbReference type="EMBL" id="CAJNOT010000771">
    <property type="protein sequence ID" value="CAF1077077.1"/>
    <property type="molecule type" value="Genomic_DNA"/>
</dbReference>
<comment type="caution">
    <text evidence="12">The sequence shown here is derived from an EMBL/GenBank/DDBJ whole genome shotgun (WGS) entry which is preliminary data.</text>
</comment>
<feature type="transmembrane region" description="Helical" evidence="10">
    <location>
        <begin position="241"/>
        <end position="259"/>
    </location>
</feature>
<evidence type="ECO:0000313" key="14">
    <source>
        <dbReference type="Proteomes" id="UP000663864"/>
    </source>
</evidence>
<evidence type="ECO:0000256" key="3">
    <source>
        <dbReference type="ARBA" id="ARBA00022723"/>
    </source>
</evidence>
<sequence>MNSRRLNNSMSNNEYRIDLNPENNIEDIETIQEDIINQVQQTTRTNLTTNNINNDHLHQLIHLLKDNLTSTFPFALIIILKAFYEHSAGILMVIFFSGSIYHANTVLVNQAGLKSSRHLCPVIRVIIILTISLILFLYLFREDKFYLCLIFARPSYKNWNFWTLLWVVYSTFCIVKMIVMILKGLLILYPLSSEKGKLSLTYRKRGSYFSLLEYISQFYISLLTIRPWIHFIMDNNQGNILFSSFILFFYSTVKFYNFYKSFIKLRQSLNQSFQTLPFPSVAINELRDNHCPICQSEYQDPIMLTCKHIFCEECVSSWLDRNATCPLCRCKLPIGESNFRDGFTSGYLIWY</sequence>
<keyword evidence="4 9" id="KW-0863">Zinc-finger</keyword>
<proteinExistence type="predicted"/>
<feature type="domain" description="RING-type" evidence="11">
    <location>
        <begin position="291"/>
        <end position="329"/>
    </location>
</feature>
<keyword evidence="6" id="KW-0862">Zinc</keyword>
<dbReference type="CDD" id="cd16532">
    <property type="entry name" value="RING-HC_RNFT1-like"/>
    <property type="match status" value="1"/>
</dbReference>
<dbReference type="InterPro" id="IPR044235">
    <property type="entry name" value="RNFT1/2"/>
</dbReference>
<keyword evidence="7 10" id="KW-1133">Transmembrane helix</keyword>
<organism evidence="12 14">
    <name type="scientific">Rotaria sordida</name>
    <dbReference type="NCBI Taxonomy" id="392033"/>
    <lineage>
        <taxon>Eukaryota</taxon>
        <taxon>Metazoa</taxon>
        <taxon>Spiralia</taxon>
        <taxon>Gnathifera</taxon>
        <taxon>Rotifera</taxon>
        <taxon>Eurotatoria</taxon>
        <taxon>Bdelloidea</taxon>
        <taxon>Philodinida</taxon>
        <taxon>Philodinidae</taxon>
        <taxon>Rotaria</taxon>
    </lineage>
</organism>
<protein>
    <recommendedName>
        <fullName evidence="11">RING-type domain-containing protein</fullName>
    </recommendedName>
</protein>
<feature type="transmembrane region" description="Helical" evidence="10">
    <location>
        <begin position="208"/>
        <end position="229"/>
    </location>
</feature>
<keyword evidence="8 10" id="KW-0472">Membrane</keyword>
<evidence type="ECO:0000259" key="11">
    <source>
        <dbReference type="PROSITE" id="PS50089"/>
    </source>
</evidence>
<dbReference type="AlphaFoldDB" id="A0A814MBS8"/>
<dbReference type="Proteomes" id="UP000663836">
    <property type="component" value="Unassembled WGS sequence"/>
</dbReference>
<dbReference type="PANTHER" id="PTHR15860:SF0">
    <property type="entry name" value="LP20373P"/>
    <property type="match status" value="1"/>
</dbReference>
<dbReference type="InterPro" id="IPR018957">
    <property type="entry name" value="Znf_C3HC4_RING-type"/>
</dbReference>
<keyword evidence="5" id="KW-0833">Ubl conjugation pathway</keyword>
<dbReference type="PROSITE" id="PS00518">
    <property type="entry name" value="ZF_RING_1"/>
    <property type="match status" value="1"/>
</dbReference>
<keyword evidence="2 10" id="KW-0812">Transmembrane</keyword>
<feature type="transmembrane region" description="Helical" evidence="10">
    <location>
        <begin position="90"/>
        <end position="109"/>
    </location>
</feature>
<dbReference type="GO" id="GO:0016020">
    <property type="term" value="C:membrane"/>
    <property type="evidence" value="ECO:0007669"/>
    <property type="project" value="UniProtKB-SubCell"/>
</dbReference>
<evidence type="ECO:0000256" key="10">
    <source>
        <dbReference type="SAM" id="Phobius"/>
    </source>
</evidence>
<evidence type="ECO:0000256" key="6">
    <source>
        <dbReference type="ARBA" id="ARBA00022833"/>
    </source>
</evidence>
<dbReference type="InterPro" id="IPR013083">
    <property type="entry name" value="Znf_RING/FYVE/PHD"/>
</dbReference>
<evidence type="ECO:0000256" key="1">
    <source>
        <dbReference type="ARBA" id="ARBA00004141"/>
    </source>
</evidence>
<accession>A0A814MBS8</accession>
<comment type="subcellular location">
    <subcellularLocation>
        <location evidence="1">Membrane</location>
        <topology evidence="1">Multi-pass membrane protein</topology>
    </subcellularLocation>
</comment>
<reference evidence="12" key="1">
    <citation type="submission" date="2021-02" db="EMBL/GenBank/DDBJ databases">
        <authorList>
            <person name="Nowell W R."/>
        </authorList>
    </citation>
    <scope>NUCLEOTIDE SEQUENCE</scope>
</reference>
<dbReference type="SUPFAM" id="SSF57850">
    <property type="entry name" value="RING/U-box"/>
    <property type="match status" value="1"/>
</dbReference>
<dbReference type="InterPro" id="IPR001841">
    <property type="entry name" value="Znf_RING"/>
</dbReference>
<dbReference type="PANTHER" id="PTHR15860">
    <property type="entry name" value="UNCHARACTERIZED RING FINGER-CONTAINING PROTEIN"/>
    <property type="match status" value="1"/>
</dbReference>
<evidence type="ECO:0000256" key="5">
    <source>
        <dbReference type="ARBA" id="ARBA00022786"/>
    </source>
</evidence>
<feature type="transmembrane region" description="Helical" evidence="10">
    <location>
        <begin position="161"/>
        <end position="188"/>
    </location>
</feature>
<name>A0A814MBS8_9BILA</name>
<dbReference type="GO" id="GO:1904294">
    <property type="term" value="P:positive regulation of ERAD pathway"/>
    <property type="evidence" value="ECO:0007669"/>
    <property type="project" value="InterPro"/>
</dbReference>
<dbReference type="GO" id="GO:0008270">
    <property type="term" value="F:zinc ion binding"/>
    <property type="evidence" value="ECO:0007669"/>
    <property type="project" value="UniProtKB-KW"/>
</dbReference>
<evidence type="ECO:0000256" key="2">
    <source>
        <dbReference type="ARBA" id="ARBA00022692"/>
    </source>
</evidence>
<dbReference type="EMBL" id="CAJOBD010003052">
    <property type="protein sequence ID" value="CAF3925668.1"/>
    <property type="molecule type" value="Genomic_DNA"/>
</dbReference>
<feature type="transmembrane region" description="Helical" evidence="10">
    <location>
        <begin position="121"/>
        <end position="141"/>
    </location>
</feature>
<dbReference type="Pfam" id="PF00097">
    <property type="entry name" value="zf-C3HC4"/>
    <property type="match status" value="1"/>
</dbReference>
<dbReference type="Gene3D" id="3.30.40.10">
    <property type="entry name" value="Zinc/RING finger domain, C3HC4 (zinc finger)"/>
    <property type="match status" value="1"/>
</dbReference>
<dbReference type="Proteomes" id="UP000663864">
    <property type="component" value="Unassembled WGS sequence"/>
</dbReference>
<evidence type="ECO:0000256" key="9">
    <source>
        <dbReference type="PROSITE-ProRule" id="PRU00175"/>
    </source>
</evidence>
<dbReference type="GO" id="GO:0061630">
    <property type="term" value="F:ubiquitin protein ligase activity"/>
    <property type="evidence" value="ECO:0007669"/>
    <property type="project" value="InterPro"/>
</dbReference>
<evidence type="ECO:0000256" key="7">
    <source>
        <dbReference type="ARBA" id="ARBA00022989"/>
    </source>
</evidence>